<reference evidence="12 13" key="1">
    <citation type="submission" date="2016-06" db="EMBL/GenBank/DDBJ databases">
        <title>Revisiting the taxonomy of the Elizabethkingia Genus based on Whole-Genome Sequencing, Optical Mapping, and MALDI-TOF.</title>
        <authorList>
            <person name="Nicholson A.C."/>
        </authorList>
    </citation>
    <scope>NUCLEOTIDE SEQUENCE [LARGE SCALE GENOMIC DNA]</scope>
    <source>
        <strain evidence="12 13">G4070</strain>
    </source>
</reference>
<dbReference type="Gene3D" id="2.170.130.10">
    <property type="entry name" value="TonB-dependent receptor, plug domain"/>
    <property type="match status" value="1"/>
</dbReference>
<evidence type="ECO:0000313" key="13">
    <source>
        <dbReference type="Proteomes" id="UP000190813"/>
    </source>
</evidence>
<proteinExistence type="inferred from homology"/>
<evidence type="ECO:0000256" key="3">
    <source>
        <dbReference type="ARBA" id="ARBA00022452"/>
    </source>
</evidence>
<dbReference type="AlphaFoldDB" id="A0A1T3MFG7"/>
<keyword evidence="6 8" id="KW-0472">Membrane</keyword>
<dbReference type="Proteomes" id="UP000190813">
    <property type="component" value="Unassembled WGS sequence"/>
</dbReference>
<evidence type="ECO:0000256" key="8">
    <source>
        <dbReference type="PROSITE-ProRule" id="PRU01360"/>
    </source>
</evidence>
<evidence type="ECO:0000313" key="12">
    <source>
        <dbReference type="EMBL" id="OPC63011.1"/>
    </source>
</evidence>
<evidence type="ECO:0000256" key="7">
    <source>
        <dbReference type="ARBA" id="ARBA00023237"/>
    </source>
</evidence>
<dbReference type="InterPro" id="IPR000531">
    <property type="entry name" value="Beta-barrel_TonB"/>
</dbReference>
<comment type="subcellular location">
    <subcellularLocation>
        <location evidence="1 8">Cell outer membrane</location>
        <topology evidence="1 8">Multi-pass membrane protein</topology>
    </subcellularLocation>
</comment>
<dbReference type="GO" id="GO:0044718">
    <property type="term" value="P:siderophore transmembrane transport"/>
    <property type="evidence" value="ECO:0007669"/>
    <property type="project" value="TreeGrafter"/>
</dbReference>
<dbReference type="SUPFAM" id="SSF56935">
    <property type="entry name" value="Porins"/>
    <property type="match status" value="1"/>
</dbReference>
<evidence type="ECO:0000256" key="4">
    <source>
        <dbReference type="ARBA" id="ARBA00022692"/>
    </source>
</evidence>
<keyword evidence="12" id="KW-0675">Receptor</keyword>
<evidence type="ECO:0000256" key="1">
    <source>
        <dbReference type="ARBA" id="ARBA00004571"/>
    </source>
</evidence>
<name>A0A1T3MFG7_9FLAO</name>
<organism evidence="12 13">
    <name type="scientific">Elizabethkingia occulta</name>
    <dbReference type="NCBI Taxonomy" id="1867263"/>
    <lineage>
        <taxon>Bacteria</taxon>
        <taxon>Pseudomonadati</taxon>
        <taxon>Bacteroidota</taxon>
        <taxon>Flavobacteriia</taxon>
        <taxon>Flavobacteriales</taxon>
        <taxon>Weeksellaceae</taxon>
        <taxon>Elizabethkingia</taxon>
    </lineage>
</organism>
<sequence length="675" mass="76712">MILSNKNIAVVAFLILGIINIYAQKSDSILQQNIEVVRILKNNTSKKISASHSDFLNHDAGNFLTNLPEIGGRRIAGSYATDPVLRGFKFEQLNIVNDGSLTSIQACPSRMDPPASQVNLNLVKEAEIYKGPYQFRFGNSFGGTINFVSIDPKFTEKPVFSGRLSTGYETNGYGTRNELITRLSTRKFNIDLFGSYQKANDYKDGNDNKVPSAFERYSMGSRVSYQWNEGNITTAQITTNQARDVKFATGMMDLLKDNTWLYSLKHDMTFQNSVFKKLSLSSYLSEVDHTMGTPDMSMISRIKSRSGGGRAELKLQWNNNLLYTGADFRNDGEKDVPQQKMEMPGNGSGHSMAMGHNNAWQNGQINRLGWFNEYQRHWGSNKITASYRLDYSHATANDPSHFFIMKYGDNLSANQTTHSFSFSYNRVLDQYQQITVLIGRGERSAGITERYINFFPLGNDNYQYVGNPFLKSEKNYQIDIVYSYKGDNLNFQADAFYSRLKDFISSQITPDIKPTSMMSKGVRQMTNIDNAYKAGIEGSVQWNITNYLRTEAGAAYTYAQNMSQDVPLSEIAPLETRLRLEGNFNIFSLGAEMRYTGQQNRTNPLFGEFATKDFTLFNLDARVELFKNFNATLQLRNIFNRAYTEYLNKTMYNSGYTKRFMSPGRNFSITCSYSF</sequence>
<keyword evidence="4 8" id="KW-0812">Transmembrane</keyword>
<dbReference type="PROSITE" id="PS52016">
    <property type="entry name" value="TONB_DEPENDENT_REC_3"/>
    <property type="match status" value="1"/>
</dbReference>
<dbReference type="Pfam" id="PF00593">
    <property type="entry name" value="TonB_dep_Rec_b-barrel"/>
    <property type="match status" value="1"/>
</dbReference>
<dbReference type="InterPro" id="IPR012910">
    <property type="entry name" value="Plug_dom"/>
</dbReference>
<dbReference type="GO" id="GO:0009279">
    <property type="term" value="C:cell outer membrane"/>
    <property type="evidence" value="ECO:0007669"/>
    <property type="project" value="UniProtKB-SubCell"/>
</dbReference>
<dbReference type="RefSeq" id="WP_078772503.1">
    <property type="nucleotide sequence ID" value="NZ_CBCSBR010000037.1"/>
</dbReference>
<evidence type="ECO:0000259" key="10">
    <source>
        <dbReference type="Pfam" id="PF00593"/>
    </source>
</evidence>
<keyword evidence="3 8" id="KW-1134">Transmembrane beta strand</keyword>
<evidence type="ECO:0000256" key="6">
    <source>
        <dbReference type="ARBA" id="ARBA00023136"/>
    </source>
</evidence>
<accession>A0A1T3MFG7</accession>
<evidence type="ECO:0000256" key="5">
    <source>
        <dbReference type="ARBA" id="ARBA00023077"/>
    </source>
</evidence>
<comment type="caution">
    <text evidence="12">The sequence shown here is derived from an EMBL/GenBank/DDBJ whole genome shotgun (WGS) entry which is preliminary data.</text>
</comment>
<dbReference type="Gene3D" id="2.40.170.20">
    <property type="entry name" value="TonB-dependent receptor, beta-barrel domain"/>
    <property type="match status" value="1"/>
</dbReference>
<dbReference type="PANTHER" id="PTHR30069:SF49">
    <property type="entry name" value="OUTER MEMBRANE PROTEIN C"/>
    <property type="match status" value="1"/>
</dbReference>
<gene>
    <name evidence="12" type="ORF">BAZ10_07530</name>
</gene>
<dbReference type="PANTHER" id="PTHR30069">
    <property type="entry name" value="TONB-DEPENDENT OUTER MEMBRANE RECEPTOR"/>
    <property type="match status" value="1"/>
</dbReference>
<dbReference type="InterPro" id="IPR037066">
    <property type="entry name" value="Plug_dom_sf"/>
</dbReference>
<dbReference type="InterPro" id="IPR039426">
    <property type="entry name" value="TonB-dep_rcpt-like"/>
</dbReference>
<comment type="similarity">
    <text evidence="8 9">Belongs to the TonB-dependent receptor family.</text>
</comment>
<dbReference type="EMBL" id="MAHX01000017">
    <property type="protein sequence ID" value="OPC63011.1"/>
    <property type="molecule type" value="Genomic_DNA"/>
</dbReference>
<feature type="domain" description="TonB-dependent receptor-like beta-barrel" evidence="10">
    <location>
        <begin position="200"/>
        <end position="638"/>
    </location>
</feature>
<keyword evidence="7 8" id="KW-0998">Cell outer membrane</keyword>
<dbReference type="Pfam" id="PF07715">
    <property type="entry name" value="Plug"/>
    <property type="match status" value="1"/>
</dbReference>
<keyword evidence="5 9" id="KW-0798">TonB box</keyword>
<keyword evidence="13" id="KW-1185">Reference proteome</keyword>
<feature type="domain" description="TonB-dependent receptor plug" evidence="11">
    <location>
        <begin position="59"/>
        <end position="144"/>
    </location>
</feature>
<evidence type="ECO:0000259" key="11">
    <source>
        <dbReference type="Pfam" id="PF07715"/>
    </source>
</evidence>
<keyword evidence="2 8" id="KW-0813">Transport</keyword>
<evidence type="ECO:0000256" key="2">
    <source>
        <dbReference type="ARBA" id="ARBA00022448"/>
    </source>
</evidence>
<protein>
    <submittedName>
        <fullName evidence="12">TonB-dependent receptor</fullName>
    </submittedName>
</protein>
<evidence type="ECO:0000256" key="9">
    <source>
        <dbReference type="RuleBase" id="RU003357"/>
    </source>
</evidence>
<dbReference type="GO" id="GO:0015344">
    <property type="term" value="F:siderophore uptake transmembrane transporter activity"/>
    <property type="evidence" value="ECO:0007669"/>
    <property type="project" value="TreeGrafter"/>
</dbReference>
<dbReference type="InterPro" id="IPR036942">
    <property type="entry name" value="Beta-barrel_TonB_sf"/>
</dbReference>